<gene>
    <name evidence="2" type="ORF">ACFL27_10380</name>
</gene>
<dbReference type="EMBL" id="JBHPBY010000109">
    <property type="protein sequence ID" value="MFC1850587.1"/>
    <property type="molecule type" value="Genomic_DNA"/>
</dbReference>
<dbReference type="Pfam" id="PF00144">
    <property type="entry name" value="Beta-lactamase"/>
    <property type="match status" value="1"/>
</dbReference>
<protein>
    <submittedName>
        <fullName evidence="2">Serine hydrolase domain-containing protein</fullName>
        <ecNumber evidence="2">3.-.-.-</ecNumber>
    </submittedName>
</protein>
<evidence type="ECO:0000313" key="3">
    <source>
        <dbReference type="Proteomes" id="UP001594351"/>
    </source>
</evidence>
<organism evidence="2 3">
    <name type="scientific">candidate division CSSED10-310 bacterium</name>
    <dbReference type="NCBI Taxonomy" id="2855610"/>
    <lineage>
        <taxon>Bacteria</taxon>
        <taxon>Bacteria division CSSED10-310</taxon>
    </lineage>
</organism>
<keyword evidence="2" id="KW-0378">Hydrolase</keyword>
<dbReference type="EC" id="3.-.-.-" evidence="2"/>
<keyword evidence="3" id="KW-1185">Reference proteome</keyword>
<sequence>MVLKAAIGVPLRILSLPARKLLKTITVPTDLATISTRDAAAEIEPETVGMTRDGVEAIWQGVERYYRTGVHPAISICIRRQGEIIMKRAIGHACGNGPDDSPQDEKILIKPDTPIAQFSASKAVTAMLIHYLVEKGEIHLTDPVSHYIPEFAAKGKRDITIYHVLSHRSGFPSIPDKVDPTVVFDHDEAVRMLCNTAPVHPPGHKPSYHAITGGYILHEIVKRVTGQDLREFLAETIQRPLGFRYFNYGVPTSEIKNVAKNYATGPPVIFPLTLIIQHALGTSWQDVIDVSNDPRFLQTIIPSGNLVATADEMSQFFQLLLNGGELNGVRIFDPLTIRRATLEAGKIQFDSSMIFLPMRYSTGMMLGSYPVGLFGFFAQNAFGHWGFINSFSWADPDRNIAASVLNTGKPFLSPHLISHFWLQALISKYCPKTNTT</sequence>
<proteinExistence type="predicted"/>
<reference evidence="2 3" key="1">
    <citation type="submission" date="2024-09" db="EMBL/GenBank/DDBJ databases">
        <title>Laminarin stimulates single cell rates of sulfate reduction while oxygen inhibits transcriptomic activity in coastal marine sediment.</title>
        <authorList>
            <person name="Lindsay M."/>
            <person name="Orcutt B."/>
            <person name="Emerson D."/>
            <person name="Stepanauskas R."/>
            <person name="D'Angelo T."/>
        </authorList>
    </citation>
    <scope>NUCLEOTIDE SEQUENCE [LARGE SCALE GENOMIC DNA]</scope>
    <source>
        <strain evidence="2">SAG AM-311-K15</strain>
    </source>
</reference>
<dbReference type="InterPro" id="IPR012338">
    <property type="entry name" value="Beta-lactam/transpept-like"/>
</dbReference>
<dbReference type="InterPro" id="IPR001466">
    <property type="entry name" value="Beta-lactam-related"/>
</dbReference>
<dbReference type="GO" id="GO:0016787">
    <property type="term" value="F:hydrolase activity"/>
    <property type="evidence" value="ECO:0007669"/>
    <property type="project" value="UniProtKB-KW"/>
</dbReference>
<dbReference type="Gene3D" id="3.40.710.10">
    <property type="entry name" value="DD-peptidase/beta-lactamase superfamily"/>
    <property type="match status" value="1"/>
</dbReference>
<feature type="domain" description="Beta-lactamase-related" evidence="1">
    <location>
        <begin position="64"/>
        <end position="410"/>
    </location>
</feature>
<comment type="caution">
    <text evidence="2">The sequence shown here is derived from an EMBL/GenBank/DDBJ whole genome shotgun (WGS) entry which is preliminary data.</text>
</comment>
<dbReference type="SUPFAM" id="SSF56601">
    <property type="entry name" value="beta-lactamase/transpeptidase-like"/>
    <property type="match status" value="1"/>
</dbReference>
<dbReference type="Proteomes" id="UP001594351">
    <property type="component" value="Unassembled WGS sequence"/>
</dbReference>
<accession>A0ABV6YWK2</accession>
<dbReference type="PANTHER" id="PTHR43319:SF3">
    <property type="entry name" value="BETA-LACTAMASE-RELATED DOMAIN-CONTAINING PROTEIN"/>
    <property type="match status" value="1"/>
</dbReference>
<dbReference type="PANTHER" id="PTHR43319">
    <property type="entry name" value="BETA-LACTAMASE-RELATED"/>
    <property type="match status" value="1"/>
</dbReference>
<dbReference type="InterPro" id="IPR052907">
    <property type="entry name" value="Beta-lactamase/esterase"/>
</dbReference>
<evidence type="ECO:0000259" key="1">
    <source>
        <dbReference type="Pfam" id="PF00144"/>
    </source>
</evidence>
<evidence type="ECO:0000313" key="2">
    <source>
        <dbReference type="EMBL" id="MFC1850587.1"/>
    </source>
</evidence>
<name>A0ABV6YWK2_UNCC1</name>